<dbReference type="SUPFAM" id="SSF103473">
    <property type="entry name" value="MFS general substrate transporter"/>
    <property type="match status" value="1"/>
</dbReference>
<keyword evidence="4 7" id="KW-0812">Transmembrane</keyword>
<gene>
    <name evidence="9" type="primary">smvA</name>
    <name evidence="9" type="ORF">PS673_04724</name>
</gene>
<accession>A0A5E6WKN8</accession>
<evidence type="ECO:0000256" key="7">
    <source>
        <dbReference type="SAM" id="Phobius"/>
    </source>
</evidence>
<feature type="transmembrane region" description="Helical" evidence="7">
    <location>
        <begin position="99"/>
        <end position="120"/>
    </location>
</feature>
<dbReference type="InterPro" id="IPR011701">
    <property type="entry name" value="MFS"/>
</dbReference>
<dbReference type="InterPro" id="IPR020846">
    <property type="entry name" value="MFS_dom"/>
</dbReference>
<sequence>MLNGKLLVLVVVSVAVFLVGLDMTVLYTALPIITHELQASNSDKMWIVNAYPLVMAGLVLGVGTVADRVGHRPVLLAGLVVFGLASIVAAFAPSVSVLIVGRVLLAVGAAMILPASLALLRHLFETDQERAIAIGVWGAMFSGAAAIGPIVGGVLLNNFWWGSVFLMNVPVVLVALVCSVIMIKHTPGNPDRSWDLVSSAQVMVGLVGITYGLEELTKPEINALHAMTAATIGIISLTSFVRRQKRSNDPIVDFTLFRSSQFMGGVLSIIVSMIAFIGVQLVMTQQLQLVEGFSPLKAGLCIVPISLAAFCAGPLVGSVLHRIGAIRVLWSSLVLGAIGLVGVAVFAGDFFALQLVSLGVFGFGAASGMTSASSIIMLSTPDEKAGMAASIEAVFYEFSSVLGVVVMGGIATFSYTSNLIVPHDIANASIAKDSLDQALILAQSLSADTASQLIADAKAAFNQAYFNVLVASAALMLVLAGVLATLFSSNEVVPHQVIE</sequence>
<feature type="transmembrane region" description="Helical" evidence="7">
    <location>
        <begin position="358"/>
        <end position="381"/>
    </location>
</feature>
<dbReference type="PROSITE" id="PS50850">
    <property type="entry name" value="MFS"/>
    <property type="match status" value="1"/>
</dbReference>
<feature type="transmembrane region" description="Helical" evidence="7">
    <location>
        <begin position="73"/>
        <end position="93"/>
    </location>
</feature>
<dbReference type="Proteomes" id="UP000344274">
    <property type="component" value="Unassembled WGS sequence"/>
</dbReference>
<dbReference type="AlphaFoldDB" id="A0A5E6WKN8"/>
<feature type="transmembrane region" description="Helical" evidence="7">
    <location>
        <begin position="393"/>
        <end position="415"/>
    </location>
</feature>
<feature type="transmembrane region" description="Helical" evidence="7">
    <location>
        <begin position="7"/>
        <end position="33"/>
    </location>
</feature>
<dbReference type="RefSeq" id="WP_154947699.1">
    <property type="nucleotide sequence ID" value="NZ_CABVHB010000053.1"/>
</dbReference>
<dbReference type="GO" id="GO:0022857">
    <property type="term" value="F:transmembrane transporter activity"/>
    <property type="evidence" value="ECO:0007669"/>
    <property type="project" value="InterPro"/>
</dbReference>
<evidence type="ECO:0000256" key="1">
    <source>
        <dbReference type="ARBA" id="ARBA00004651"/>
    </source>
</evidence>
<comment type="subcellular location">
    <subcellularLocation>
        <location evidence="1">Cell membrane</location>
        <topology evidence="1">Multi-pass membrane protein</topology>
    </subcellularLocation>
</comment>
<dbReference type="PANTHER" id="PTHR42718:SF47">
    <property type="entry name" value="METHYL VIOLOGEN RESISTANCE PROTEIN SMVA"/>
    <property type="match status" value="1"/>
</dbReference>
<dbReference type="CDD" id="cd17321">
    <property type="entry name" value="MFS_MMR_MDR_like"/>
    <property type="match status" value="1"/>
</dbReference>
<evidence type="ECO:0000256" key="4">
    <source>
        <dbReference type="ARBA" id="ARBA00022692"/>
    </source>
</evidence>
<feature type="transmembrane region" description="Helical" evidence="7">
    <location>
        <begin position="223"/>
        <end position="241"/>
    </location>
</feature>
<dbReference type="EMBL" id="CABVHB010000053">
    <property type="protein sequence ID" value="VVN29266.1"/>
    <property type="molecule type" value="Genomic_DNA"/>
</dbReference>
<dbReference type="InterPro" id="IPR036259">
    <property type="entry name" value="MFS_trans_sf"/>
</dbReference>
<evidence type="ECO:0000256" key="6">
    <source>
        <dbReference type="ARBA" id="ARBA00023136"/>
    </source>
</evidence>
<evidence type="ECO:0000256" key="5">
    <source>
        <dbReference type="ARBA" id="ARBA00022989"/>
    </source>
</evidence>
<proteinExistence type="predicted"/>
<keyword evidence="2" id="KW-0813">Transport</keyword>
<dbReference type="PRINTS" id="PR01036">
    <property type="entry name" value="TCRTETB"/>
</dbReference>
<name>A0A5E6WKN8_PSEFL</name>
<feature type="transmembrane region" description="Helical" evidence="7">
    <location>
        <begin position="45"/>
        <end position="66"/>
    </location>
</feature>
<feature type="transmembrane region" description="Helical" evidence="7">
    <location>
        <begin position="194"/>
        <end position="211"/>
    </location>
</feature>
<feature type="transmembrane region" description="Helical" evidence="7">
    <location>
        <begin position="328"/>
        <end position="352"/>
    </location>
</feature>
<organism evidence="9 10">
    <name type="scientific">Pseudomonas fluorescens</name>
    <dbReference type="NCBI Taxonomy" id="294"/>
    <lineage>
        <taxon>Bacteria</taxon>
        <taxon>Pseudomonadati</taxon>
        <taxon>Pseudomonadota</taxon>
        <taxon>Gammaproteobacteria</taxon>
        <taxon>Pseudomonadales</taxon>
        <taxon>Pseudomonadaceae</taxon>
        <taxon>Pseudomonas</taxon>
    </lineage>
</organism>
<keyword evidence="6 7" id="KW-0472">Membrane</keyword>
<dbReference type="GO" id="GO:0005886">
    <property type="term" value="C:plasma membrane"/>
    <property type="evidence" value="ECO:0007669"/>
    <property type="project" value="UniProtKB-SubCell"/>
</dbReference>
<dbReference type="PANTHER" id="PTHR42718">
    <property type="entry name" value="MAJOR FACILITATOR SUPERFAMILY MULTIDRUG TRANSPORTER MFSC"/>
    <property type="match status" value="1"/>
</dbReference>
<feature type="transmembrane region" description="Helical" evidence="7">
    <location>
        <begin position="295"/>
        <end position="316"/>
    </location>
</feature>
<dbReference type="Gene3D" id="1.20.1720.10">
    <property type="entry name" value="Multidrug resistance protein D"/>
    <property type="match status" value="1"/>
</dbReference>
<feature type="transmembrane region" description="Helical" evidence="7">
    <location>
        <begin position="160"/>
        <end position="182"/>
    </location>
</feature>
<feature type="transmembrane region" description="Helical" evidence="7">
    <location>
        <begin position="464"/>
        <end position="487"/>
    </location>
</feature>
<feature type="transmembrane region" description="Helical" evidence="7">
    <location>
        <begin position="132"/>
        <end position="154"/>
    </location>
</feature>
<evidence type="ECO:0000256" key="2">
    <source>
        <dbReference type="ARBA" id="ARBA00022448"/>
    </source>
</evidence>
<evidence type="ECO:0000259" key="8">
    <source>
        <dbReference type="PROSITE" id="PS50850"/>
    </source>
</evidence>
<dbReference type="Pfam" id="PF07690">
    <property type="entry name" value="MFS_1"/>
    <property type="match status" value="1"/>
</dbReference>
<evidence type="ECO:0000313" key="9">
    <source>
        <dbReference type="EMBL" id="VVN29266.1"/>
    </source>
</evidence>
<keyword evidence="3" id="KW-1003">Cell membrane</keyword>
<protein>
    <submittedName>
        <fullName evidence="9">Methyl viologen resistance protein SmvA</fullName>
    </submittedName>
</protein>
<feature type="transmembrane region" description="Helical" evidence="7">
    <location>
        <begin position="262"/>
        <end position="283"/>
    </location>
</feature>
<keyword evidence="5 7" id="KW-1133">Transmembrane helix</keyword>
<dbReference type="Gene3D" id="1.20.1250.20">
    <property type="entry name" value="MFS general substrate transporter like domains"/>
    <property type="match status" value="1"/>
</dbReference>
<reference evidence="9 10" key="1">
    <citation type="submission" date="2019-09" db="EMBL/GenBank/DDBJ databases">
        <authorList>
            <person name="Chandra G."/>
            <person name="Truman W A."/>
        </authorList>
    </citation>
    <scope>NUCLEOTIDE SEQUENCE [LARGE SCALE GENOMIC DNA]</scope>
    <source>
        <strain evidence="9">PS673</strain>
    </source>
</reference>
<evidence type="ECO:0000313" key="10">
    <source>
        <dbReference type="Proteomes" id="UP000344274"/>
    </source>
</evidence>
<feature type="domain" description="Major facilitator superfamily (MFS) profile" evidence="8">
    <location>
        <begin position="8"/>
        <end position="491"/>
    </location>
</feature>
<evidence type="ECO:0000256" key="3">
    <source>
        <dbReference type="ARBA" id="ARBA00022475"/>
    </source>
</evidence>